<keyword evidence="3" id="KW-0539">Nucleus</keyword>
<feature type="region of interest" description="Disordered" evidence="4">
    <location>
        <begin position="152"/>
        <end position="211"/>
    </location>
</feature>
<feature type="region of interest" description="Disordered" evidence="4">
    <location>
        <begin position="629"/>
        <end position="653"/>
    </location>
</feature>
<dbReference type="AlphaFoldDB" id="A0A165F8Q7"/>
<feature type="compositionally biased region" description="Polar residues" evidence="4">
    <location>
        <begin position="161"/>
        <end position="177"/>
    </location>
</feature>
<feature type="compositionally biased region" description="Low complexity" evidence="4">
    <location>
        <begin position="509"/>
        <end position="518"/>
    </location>
</feature>
<protein>
    <submittedName>
        <fullName evidence="6">SAE2-domain-containing protein</fullName>
    </submittedName>
</protein>
<feature type="region of interest" description="Disordered" evidence="4">
    <location>
        <begin position="500"/>
        <end position="562"/>
    </location>
</feature>
<keyword evidence="2" id="KW-0227">DNA damage</keyword>
<sequence length="843" mass="96478">MDKFERHRSSLFDTFTEKFDQLWTELQNEITIRKENEKQLFNEVHMLKYNNPEVKRLRDENSRLEAQLEDISLRDPPGREQSETRHAGSETRPSEQCSCTASKDLSRLAENYNHLSSKYATVFEAYKVLRFHWDEQKQNRDQWKAYAKWHSEHTAKKRNRSTVGRNSEPSPAGSTAMQGPMLNPPPAVDDIPLPLSPHQSPMPQISHLNYPQGWSQSIEGKECTPRTGRQMHNEVDGLPFYEDENGRNQSRPYGVSTFFHDEAPKRPYGQSLSSNGIDREAPISGTKSSKNVEGMGQRRAGLIQGAAEDLALESGGNEHAKCPPNQINPPSSNLSFDEPVFVSERRVKRKRETEKDRSISTYCWQADEVFSPQRQRIKHEQESSSPVDLDNILPVVVEPESLDLDEIGQKINTPKKPRKSFPSSQASRSLRNRVPHHLGMQRASNLEDLQRAIKIEPTQNDYTSQQLDSKQLFQDEGQFYDNLTGSRAPDATIDQENLGLRSRSEPPTSSQLQQSQQNQRRERSFDSPLVQKSANIRALPRTSNPNHTHSTKSRKKDGSSSSLRVAVMAEDGEQNMTPERPPSLVEKHNSSIHSNKLNVSGMKPFTYQRLGDLLDDRTPSKKVLLQNGIHARSSRSTRTPKRQPESLFDNQASGNVATAGIAEQDNPDNEPFRSRGIHRLGLEHFKINPNNNQGLEYAFTETIRNREQRSCLPGCTKPECCGNQFRKLVEIAGYSMSADEEQLLLEDYLGNDSVRLNRMGQKERQELLVQVKAKLLADKHGKHRQPFERRATPPGFWRTDMPTTQELEQDREKARRLERDKIEERYMEAMRPGGRFMFRDEEP</sequence>
<organism evidence="6 7">
    <name type="scientific">Xylona heveae (strain CBS 132557 / TC161)</name>
    <dbReference type="NCBI Taxonomy" id="1328760"/>
    <lineage>
        <taxon>Eukaryota</taxon>
        <taxon>Fungi</taxon>
        <taxon>Dikarya</taxon>
        <taxon>Ascomycota</taxon>
        <taxon>Pezizomycotina</taxon>
        <taxon>Xylonomycetes</taxon>
        <taxon>Xylonales</taxon>
        <taxon>Xylonaceae</taxon>
        <taxon>Xylona</taxon>
    </lineage>
</organism>
<feature type="compositionally biased region" description="Basic and acidic residues" evidence="4">
    <location>
        <begin position="779"/>
        <end position="791"/>
    </location>
</feature>
<evidence type="ECO:0000259" key="5">
    <source>
        <dbReference type="Pfam" id="PF08573"/>
    </source>
</evidence>
<feature type="compositionally biased region" description="Basic residues" evidence="4">
    <location>
        <begin position="632"/>
        <end position="641"/>
    </location>
</feature>
<feature type="region of interest" description="Disordered" evidence="4">
    <location>
        <begin position="68"/>
        <end position="99"/>
    </location>
</feature>
<feature type="region of interest" description="Disordered" evidence="4">
    <location>
        <begin position="373"/>
        <end position="392"/>
    </location>
</feature>
<dbReference type="GeneID" id="28898242"/>
<accession>A0A165F8Q7</accession>
<evidence type="ECO:0000313" key="6">
    <source>
        <dbReference type="EMBL" id="KZF20711.1"/>
    </source>
</evidence>
<proteinExistence type="predicted"/>
<feature type="domain" description="DNA endonuclease activator Ctp1 C-terminal" evidence="5">
    <location>
        <begin position="698"/>
        <end position="806"/>
    </location>
</feature>
<dbReference type="OrthoDB" id="5801062at2759"/>
<evidence type="ECO:0000256" key="1">
    <source>
        <dbReference type="ARBA" id="ARBA00004123"/>
    </source>
</evidence>
<dbReference type="STRING" id="1328760.A0A165F8Q7"/>
<dbReference type="EMBL" id="KV407462">
    <property type="protein sequence ID" value="KZF20711.1"/>
    <property type="molecule type" value="Genomic_DNA"/>
</dbReference>
<feature type="region of interest" description="Disordered" evidence="4">
    <location>
        <begin position="406"/>
        <end position="443"/>
    </location>
</feature>
<dbReference type="GO" id="GO:0006281">
    <property type="term" value="P:DNA repair"/>
    <property type="evidence" value="ECO:0007669"/>
    <property type="project" value="InterPro"/>
</dbReference>
<reference evidence="6 7" key="1">
    <citation type="journal article" date="2016" name="Fungal Biol.">
        <title>The genome of Xylona heveae provides a window into fungal endophytism.</title>
        <authorList>
            <person name="Gazis R."/>
            <person name="Kuo A."/>
            <person name="Riley R."/>
            <person name="LaButti K."/>
            <person name="Lipzen A."/>
            <person name="Lin J."/>
            <person name="Amirebrahimi M."/>
            <person name="Hesse C.N."/>
            <person name="Spatafora J.W."/>
            <person name="Henrissat B."/>
            <person name="Hainaut M."/>
            <person name="Grigoriev I.V."/>
            <person name="Hibbett D.S."/>
        </authorList>
    </citation>
    <scope>NUCLEOTIDE SEQUENCE [LARGE SCALE GENOMIC DNA]</scope>
    <source>
        <strain evidence="6 7">TC161</strain>
    </source>
</reference>
<gene>
    <name evidence="6" type="ORF">L228DRAFT_249503</name>
</gene>
<feature type="compositionally biased region" description="Polar residues" evidence="4">
    <location>
        <begin position="197"/>
        <end position="211"/>
    </location>
</feature>
<evidence type="ECO:0000256" key="2">
    <source>
        <dbReference type="ARBA" id="ARBA00022763"/>
    </source>
</evidence>
<name>A0A165F8Q7_XYLHT</name>
<evidence type="ECO:0000256" key="3">
    <source>
        <dbReference type="ARBA" id="ARBA00023242"/>
    </source>
</evidence>
<feature type="region of interest" description="Disordered" evidence="4">
    <location>
        <begin position="779"/>
        <end position="814"/>
    </location>
</feature>
<dbReference type="GO" id="GO:0005634">
    <property type="term" value="C:nucleus"/>
    <property type="evidence" value="ECO:0007669"/>
    <property type="project" value="UniProtKB-SubCell"/>
</dbReference>
<comment type="subcellular location">
    <subcellularLocation>
        <location evidence="1">Nucleus</location>
    </subcellularLocation>
</comment>
<dbReference type="InParanoid" id="A0A165F8Q7"/>
<feature type="compositionally biased region" description="Basic and acidic residues" evidence="4">
    <location>
        <begin position="71"/>
        <end position="93"/>
    </location>
</feature>
<dbReference type="RefSeq" id="XP_018186266.1">
    <property type="nucleotide sequence ID" value="XM_018333105.1"/>
</dbReference>
<feature type="region of interest" description="Disordered" evidence="4">
    <location>
        <begin position="238"/>
        <end position="292"/>
    </location>
</feature>
<evidence type="ECO:0000313" key="7">
    <source>
        <dbReference type="Proteomes" id="UP000076632"/>
    </source>
</evidence>
<evidence type="ECO:0000256" key="4">
    <source>
        <dbReference type="SAM" id="MobiDB-lite"/>
    </source>
</evidence>
<dbReference type="Pfam" id="PF08573">
    <property type="entry name" value="SAE2"/>
    <property type="match status" value="1"/>
</dbReference>
<dbReference type="Proteomes" id="UP000076632">
    <property type="component" value="Unassembled WGS sequence"/>
</dbReference>
<dbReference type="InterPro" id="IPR013882">
    <property type="entry name" value="Ctp1_C"/>
</dbReference>
<keyword evidence="7" id="KW-1185">Reference proteome</keyword>